<evidence type="ECO:0000313" key="3">
    <source>
        <dbReference type="RefSeq" id="XP_033461413.1"/>
    </source>
</evidence>
<keyword evidence="1" id="KW-0812">Transmembrane</keyword>
<proteinExistence type="predicted"/>
<reference evidence="3" key="1">
    <citation type="submission" date="2020-01" db="EMBL/GenBank/DDBJ databases">
        <authorList>
            <consortium name="DOE Joint Genome Institute"/>
            <person name="Haridas S."/>
            <person name="Albert R."/>
            <person name="Binder M."/>
            <person name="Bloem J."/>
            <person name="Labutti K."/>
            <person name="Salamov A."/>
            <person name="Andreopoulos B."/>
            <person name="Baker S.E."/>
            <person name="Barry K."/>
            <person name="Bills G."/>
            <person name="Bluhm B.H."/>
            <person name="Cannon C."/>
            <person name="Castanera R."/>
            <person name="Culley D.E."/>
            <person name="Daum C."/>
            <person name="Ezra D."/>
            <person name="Gonzalez J.B."/>
            <person name="Henrissat B."/>
            <person name="Kuo A."/>
            <person name="Liang C."/>
            <person name="Lipzen A."/>
            <person name="Lutzoni F."/>
            <person name="Magnuson J."/>
            <person name="Mondo S."/>
            <person name="Nolan M."/>
            <person name="Ohm R."/>
            <person name="Pangilinan J."/>
            <person name="Park H.-J."/>
            <person name="Ramirez L."/>
            <person name="Alfaro M."/>
            <person name="Sun H."/>
            <person name="Tritt A."/>
            <person name="Yoshinaga Y."/>
            <person name="Zwiers L.-H."/>
            <person name="Turgeon B.G."/>
            <person name="Goodwin S.B."/>
            <person name="Spatafora J.W."/>
            <person name="Crous P.W."/>
            <person name="Grigoriev I.V."/>
        </authorList>
    </citation>
    <scope>NUCLEOTIDE SEQUENCE</scope>
    <source>
        <strain evidence="3">CBS 342.82</strain>
    </source>
</reference>
<dbReference type="AlphaFoldDB" id="A0A6J3MC14"/>
<sequence length="134" mass="15203">MFLVELIETVVSWECRTLVDPETERFYMAAVLAFYFVQAFSGFCMAIKDCRKLNRPSSQPEEYGLPLHNPAALLNFTNVNRGTDHFSITNNISIAYPPPPSSPASRVWDPLSGEIHAPVRRRGGRARGERWTDM</sequence>
<gene>
    <name evidence="3" type="ORF">K489DRAFT_408759</name>
</gene>
<keyword evidence="2" id="KW-1185">Reference proteome</keyword>
<reference evidence="3" key="3">
    <citation type="submission" date="2025-08" db="UniProtKB">
        <authorList>
            <consortium name="RefSeq"/>
        </authorList>
    </citation>
    <scope>IDENTIFICATION</scope>
    <source>
        <strain evidence="3">CBS 342.82</strain>
    </source>
</reference>
<keyword evidence="1" id="KW-0472">Membrane</keyword>
<protein>
    <submittedName>
        <fullName evidence="3">Uncharacterized protein</fullName>
    </submittedName>
</protein>
<organism evidence="3">
    <name type="scientific">Dissoconium aciculare CBS 342.82</name>
    <dbReference type="NCBI Taxonomy" id="1314786"/>
    <lineage>
        <taxon>Eukaryota</taxon>
        <taxon>Fungi</taxon>
        <taxon>Dikarya</taxon>
        <taxon>Ascomycota</taxon>
        <taxon>Pezizomycotina</taxon>
        <taxon>Dothideomycetes</taxon>
        <taxon>Dothideomycetidae</taxon>
        <taxon>Mycosphaerellales</taxon>
        <taxon>Dissoconiaceae</taxon>
        <taxon>Dissoconium</taxon>
    </lineage>
</organism>
<evidence type="ECO:0000256" key="1">
    <source>
        <dbReference type="SAM" id="Phobius"/>
    </source>
</evidence>
<reference evidence="3" key="2">
    <citation type="submission" date="2020-04" db="EMBL/GenBank/DDBJ databases">
        <authorList>
            <consortium name="NCBI Genome Project"/>
        </authorList>
    </citation>
    <scope>NUCLEOTIDE SEQUENCE</scope>
    <source>
        <strain evidence="3">CBS 342.82</strain>
    </source>
</reference>
<accession>A0A6J3MC14</accession>
<keyword evidence="1" id="KW-1133">Transmembrane helix</keyword>
<dbReference type="RefSeq" id="XP_033461413.1">
    <property type="nucleotide sequence ID" value="XM_033607517.1"/>
</dbReference>
<feature type="transmembrane region" description="Helical" evidence="1">
    <location>
        <begin position="26"/>
        <end position="47"/>
    </location>
</feature>
<name>A0A6J3MC14_9PEZI</name>
<dbReference type="GeneID" id="54365316"/>
<dbReference type="Proteomes" id="UP000504637">
    <property type="component" value="Unplaced"/>
</dbReference>
<evidence type="ECO:0000313" key="2">
    <source>
        <dbReference type="Proteomes" id="UP000504637"/>
    </source>
</evidence>